<dbReference type="Gene3D" id="6.10.140.140">
    <property type="match status" value="1"/>
</dbReference>
<dbReference type="CDD" id="cd07765">
    <property type="entry name" value="KRAB_A-box"/>
    <property type="match status" value="1"/>
</dbReference>
<dbReference type="Proteomes" id="UP000233040">
    <property type="component" value="Unassembled WGS sequence"/>
</dbReference>
<dbReference type="SUPFAM" id="SSF109640">
    <property type="entry name" value="KRAB domain (Kruppel-associated box)"/>
    <property type="match status" value="1"/>
</dbReference>
<dbReference type="PANTHER" id="PTHR23232:SF157">
    <property type="entry name" value="ZINC FINGER PROTEIN 525"/>
    <property type="match status" value="1"/>
</dbReference>
<dbReference type="InterPro" id="IPR001909">
    <property type="entry name" value="KRAB"/>
</dbReference>
<evidence type="ECO:0000313" key="2">
    <source>
        <dbReference type="Ensembl" id="ENSCCAP00000030047.1"/>
    </source>
</evidence>
<dbReference type="PROSITE" id="PS50805">
    <property type="entry name" value="KRAB"/>
    <property type="match status" value="1"/>
</dbReference>
<evidence type="ECO:0000259" key="1">
    <source>
        <dbReference type="PROSITE" id="PS50805"/>
    </source>
</evidence>
<dbReference type="GeneTree" id="ENSGT01150000286936"/>
<dbReference type="InterPro" id="IPR050169">
    <property type="entry name" value="Krueppel_C2H2_ZnF"/>
</dbReference>
<reference evidence="2" key="2">
    <citation type="submission" date="2025-09" db="UniProtKB">
        <authorList>
            <consortium name="Ensembl"/>
        </authorList>
    </citation>
    <scope>IDENTIFICATION</scope>
</reference>
<feature type="domain" description="KRAB" evidence="1">
    <location>
        <begin position="13"/>
        <end position="87"/>
    </location>
</feature>
<sequence>TPGPPGSLEMGPLEFMDVAIEFSLEEWQCLDTAQRNLYRDVMLENYRNLVFLEFQKPFFQKLLRILELKNPQAGLSVIVAFVCNTRIFLGQDRRIPGAQMFKTTLGNVWRPLSIKI</sequence>
<dbReference type="SMART" id="SM00349">
    <property type="entry name" value="KRAB"/>
    <property type="match status" value="1"/>
</dbReference>
<accession>A0A2K5RPI0</accession>
<dbReference type="Ensembl" id="ENSCCAT00000047787.1">
    <property type="protein sequence ID" value="ENSCCAP00000030047.1"/>
    <property type="gene ID" value="ENSCCAG00000033064.1"/>
</dbReference>
<reference evidence="2" key="1">
    <citation type="submission" date="2025-08" db="UniProtKB">
        <authorList>
            <consortium name="Ensembl"/>
        </authorList>
    </citation>
    <scope>IDENTIFICATION</scope>
</reference>
<dbReference type="InterPro" id="IPR036051">
    <property type="entry name" value="KRAB_dom_sf"/>
</dbReference>
<evidence type="ECO:0000313" key="3">
    <source>
        <dbReference type="Proteomes" id="UP000233040"/>
    </source>
</evidence>
<proteinExistence type="predicted"/>
<name>A0A2K5RPI0_CEBIM</name>
<keyword evidence="3" id="KW-1185">Reference proteome</keyword>
<protein>
    <recommendedName>
        <fullName evidence="1">KRAB domain-containing protein</fullName>
    </recommendedName>
</protein>
<dbReference type="PANTHER" id="PTHR23232">
    <property type="entry name" value="KRAB DOMAIN C2H2 ZINC FINGER"/>
    <property type="match status" value="1"/>
</dbReference>
<dbReference type="Pfam" id="PF01352">
    <property type="entry name" value="KRAB"/>
    <property type="match status" value="1"/>
</dbReference>
<dbReference type="GO" id="GO:0006355">
    <property type="term" value="P:regulation of DNA-templated transcription"/>
    <property type="evidence" value="ECO:0007669"/>
    <property type="project" value="InterPro"/>
</dbReference>
<dbReference type="AlphaFoldDB" id="A0A2K5RPI0"/>
<organism evidence="2 3">
    <name type="scientific">Cebus imitator</name>
    <name type="common">Panamanian white-faced capuchin</name>
    <name type="synonym">Cebus capucinus imitator</name>
    <dbReference type="NCBI Taxonomy" id="2715852"/>
    <lineage>
        <taxon>Eukaryota</taxon>
        <taxon>Metazoa</taxon>
        <taxon>Chordata</taxon>
        <taxon>Craniata</taxon>
        <taxon>Vertebrata</taxon>
        <taxon>Euteleostomi</taxon>
        <taxon>Mammalia</taxon>
        <taxon>Eutheria</taxon>
        <taxon>Euarchontoglires</taxon>
        <taxon>Primates</taxon>
        <taxon>Haplorrhini</taxon>
        <taxon>Platyrrhini</taxon>
        <taxon>Cebidae</taxon>
        <taxon>Cebinae</taxon>
        <taxon>Cebus</taxon>
    </lineage>
</organism>